<dbReference type="EC" id="6.1.1.1" evidence="11"/>
<evidence type="ECO:0000256" key="10">
    <source>
        <dbReference type="ARBA" id="ARBA00060965"/>
    </source>
</evidence>
<keyword evidence="6 12" id="KW-0694">RNA-binding</keyword>
<feature type="short sequence motif" description="'KMSKS' region" evidence="11">
    <location>
        <begin position="233"/>
        <end position="237"/>
    </location>
</feature>
<dbReference type="InterPro" id="IPR036986">
    <property type="entry name" value="S4_RNA-bd_sf"/>
</dbReference>
<dbReference type="GO" id="GO:0004831">
    <property type="term" value="F:tyrosine-tRNA ligase activity"/>
    <property type="evidence" value="ECO:0007669"/>
    <property type="project" value="UniProtKB-UniRule"/>
</dbReference>
<dbReference type="GO" id="GO:0003723">
    <property type="term" value="F:RNA binding"/>
    <property type="evidence" value="ECO:0007669"/>
    <property type="project" value="UniProtKB-KW"/>
</dbReference>
<dbReference type="FunFam" id="3.10.290.10:FF:000014">
    <property type="entry name" value="Tyrosine--tRNA ligase"/>
    <property type="match status" value="1"/>
</dbReference>
<dbReference type="Gene3D" id="3.10.290.10">
    <property type="entry name" value="RNA-binding S4 domain"/>
    <property type="match status" value="1"/>
</dbReference>
<dbReference type="GO" id="GO:0005829">
    <property type="term" value="C:cytosol"/>
    <property type="evidence" value="ECO:0007669"/>
    <property type="project" value="TreeGrafter"/>
</dbReference>
<dbReference type="PROSITE" id="PS50889">
    <property type="entry name" value="S4"/>
    <property type="match status" value="1"/>
</dbReference>
<sequence length="427" mass="47327">MAGVTNVYEEFTWRGMVYDGTEGLSELFARERVTAYIGFDPTASSLHVGSLLPVMALARLQRFGHAPIAIVGGGTGMIGDPSGKAQERLLLTREQIDENVSGIKQQLSRFLDFDRGDNPARLVNNSDWLAAFDLLGFLRDTGKYFTVNYMLQKESVNRRLESEDGISFTEFSYLLLQARDFVELFDRYGCTMQLGGSDQWGNITAGIDLIRKLRAQKAHGLVMPLVTTASGVKFGKTEAGTIWLDAARTSPFKFYQFWLNTDDRDVVTYLKFFTFLERPAIDALDAATKDAPQKREAQRVLAREATTLVHGADQVTRAEHASTMLFGEDIMALDADDVLAVFEDVPATELSADDFAGDGIGMVDLVARVQLAASKSDARRLVQSGGVYVNNRRVSDVQARLTRDQAIGGRVFVLRKGQKQNHLVRLT</sequence>
<comment type="similarity">
    <text evidence="10 11">Belongs to the class-I aminoacyl-tRNA synthetase family. TyrS type 1 subfamily.</text>
</comment>
<name>E3T6F9_9BACT</name>
<dbReference type="InterPro" id="IPR024088">
    <property type="entry name" value="Tyr-tRNA-ligase_bac-type"/>
</dbReference>
<feature type="short sequence motif" description="'HIGH' region" evidence="11">
    <location>
        <begin position="41"/>
        <end position="50"/>
    </location>
</feature>
<evidence type="ECO:0000256" key="1">
    <source>
        <dbReference type="ARBA" id="ARBA00004496"/>
    </source>
</evidence>
<evidence type="ECO:0000256" key="2">
    <source>
        <dbReference type="ARBA" id="ARBA00022490"/>
    </source>
</evidence>
<evidence type="ECO:0000313" key="14">
    <source>
        <dbReference type="EMBL" id="ADC35903.1"/>
    </source>
</evidence>
<dbReference type="InterPro" id="IPR002305">
    <property type="entry name" value="aa-tRNA-synth_Ic"/>
</dbReference>
<feature type="binding site" evidence="11">
    <location>
        <position position="177"/>
    </location>
    <ligand>
        <name>L-tyrosine</name>
        <dbReference type="ChEBI" id="CHEBI:58315"/>
    </ligand>
</feature>
<dbReference type="NCBIfam" id="TIGR00234">
    <property type="entry name" value="tyrS"/>
    <property type="match status" value="1"/>
</dbReference>
<evidence type="ECO:0000256" key="3">
    <source>
        <dbReference type="ARBA" id="ARBA00022598"/>
    </source>
</evidence>
<dbReference type="SMART" id="SM00363">
    <property type="entry name" value="S4"/>
    <property type="match status" value="1"/>
</dbReference>
<keyword evidence="3 11" id="KW-0436">Ligase</keyword>
<evidence type="ECO:0000259" key="13">
    <source>
        <dbReference type="SMART" id="SM00363"/>
    </source>
</evidence>
<gene>
    <name evidence="11" type="primary">tyrS</name>
</gene>
<feature type="domain" description="RNA-binding S4" evidence="13">
    <location>
        <begin position="361"/>
        <end position="418"/>
    </location>
</feature>
<dbReference type="Pfam" id="PF22421">
    <property type="entry name" value="SYY_C-terminal"/>
    <property type="match status" value="1"/>
</dbReference>
<comment type="catalytic activity">
    <reaction evidence="9 11">
        <text>tRNA(Tyr) + L-tyrosine + ATP = L-tyrosyl-tRNA(Tyr) + AMP + diphosphate + H(+)</text>
        <dbReference type="Rhea" id="RHEA:10220"/>
        <dbReference type="Rhea" id="RHEA-COMP:9706"/>
        <dbReference type="Rhea" id="RHEA-COMP:9707"/>
        <dbReference type="ChEBI" id="CHEBI:15378"/>
        <dbReference type="ChEBI" id="CHEBI:30616"/>
        <dbReference type="ChEBI" id="CHEBI:33019"/>
        <dbReference type="ChEBI" id="CHEBI:58315"/>
        <dbReference type="ChEBI" id="CHEBI:78442"/>
        <dbReference type="ChEBI" id="CHEBI:78536"/>
        <dbReference type="ChEBI" id="CHEBI:456215"/>
        <dbReference type="EC" id="6.1.1.1"/>
    </reaction>
</comment>
<dbReference type="InterPro" id="IPR002942">
    <property type="entry name" value="S4_RNA-bd"/>
</dbReference>
<dbReference type="SUPFAM" id="SSF52374">
    <property type="entry name" value="Nucleotidylyl transferase"/>
    <property type="match status" value="1"/>
</dbReference>
<evidence type="ECO:0000256" key="12">
    <source>
        <dbReference type="PROSITE-ProRule" id="PRU00182"/>
    </source>
</evidence>
<dbReference type="Gene3D" id="1.10.240.10">
    <property type="entry name" value="Tyrosyl-Transfer RNA Synthetase"/>
    <property type="match status" value="1"/>
</dbReference>
<dbReference type="PANTHER" id="PTHR11766">
    <property type="entry name" value="TYROSYL-TRNA SYNTHETASE"/>
    <property type="match status" value="1"/>
</dbReference>
<protein>
    <recommendedName>
        <fullName evidence="11">Tyrosine--tRNA ligase</fullName>
        <ecNumber evidence="11">6.1.1.1</ecNumber>
    </recommendedName>
    <alternativeName>
        <fullName evidence="11">Tyrosyl-tRNA synthetase</fullName>
        <shortName evidence="11">TyrRS</shortName>
    </alternativeName>
</protein>
<keyword evidence="2 11" id="KW-0963">Cytoplasm</keyword>
<keyword evidence="4 11" id="KW-0547">Nucleotide-binding</keyword>
<evidence type="ECO:0000256" key="11">
    <source>
        <dbReference type="HAMAP-Rule" id="MF_02006"/>
    </source>
</evidence>
<evidence type="ECO:0000256" key="6">
    <source>
        <dbReference type="ARBA" id="ARBA00022884"/>
    </source>
</evidence>
<keyword evidence="8 11" id="KW-0030">Aminoacyl-tRNA synthetase</keyword>
<dbReference type="AlphaFoldDB" id="E3T6F9"/>
<proteinExistence type="inferred from homology"/>
<comment type="function">
    <text evidence="11">Catalyzes the attachment of tyrosine to tRNA(Tyr) in a two-step reaction: tyrosine is first activated by ATP to form Tyr-AMP and then transferred to the acceptor end of tRNA(Tyr).</text>
</comment>
<keyword evidence="7 11" id="KW-0648">Protein biosynthesis</keyword>
<dbReference type="GO" id="GO:0005524">
    <property type="term" value="F:ATP binding"/>
    <property type="evidence" value="ECO:0007669"/>
    <property type="project" value="UniProtKB-UniRule"/>
</dbReference>
<dbReference type="InterPro" id="IPR054608">
    <property type="entry name" value="SYY-like_C"/>
</dbReference>
<evidence type="ECO:0000256" key="5">
    <source>
        <dbReference type="ARBA" id="ARBA00022840"/>
    </source>
</evidence>
<keyword evidence="5 11" id="KW-0067">ATP-binding</keyword>
<dbReference type="PANTHER" id="PTHR11766:SF0">
    <property type="entry name" value="TYROSINE--TRNA LIGASE, MITOCHONDRIAL"/>
    <property type="match status" value="1"/>
</dbReference>
<evidence type="ECO:0000256" key="4">
    <source>
        <dbReference type="ARBA" id="ARBA00022741"/>
    </source>
</evidence>
<dbReference type="CDD" id="cd00805">
    <property type="entry name" value="TyrRS_core"/>
    <property type="match status" value="1"/>
</dbReference>
<evidence type="ECO:0000256" key="9">
    <source>
        <dbReference type="ARBA" id="ARBA00048248"/>
    </source>
</evidence>
<organism evidence="14">
    <name type="scientific">uncultured bacterium 59</name>
    <dbReference type="NCBI Taxonomy" id="698390"/>
    <lineage>
        <taxon>Bacteria</taxon>
        <taxon>environmental samples</taxon>
    </lineage>
</organism>
<dbReference type="InterPro" id="IPR014729">
    <property type="entry name" value="Rossmann-like_a/b/a_fold"/>
</dbReference>
<comment type="subcellular location">
    <subcellularLocation>
        <location evidence="1 11">Cytoplasm</location>
    </subcellularLocation>
</comment>
<dbReference type="HAMAP" id="MF_02006">
    <property type="entry name" value="Tyr_tRNA_synth_type1"/>
    <property type="match status" value="1"/>
</dbReference>
<accession>E3T6F9</accession>
<dbReference type="Pfam" id="PF00579">
    <property type="entry name" value="tRNA-synt_1b"/>
    <property type="match status" value="1"/>
</dbReference>
<dbReference type="EMBL" id="GU260704">
    <property type="protein sequence ID" value="ADC35903.1"/>
    <property type="molecule type" value="Genomic_DNA"/>
</dbReference>
<dbReference type="CDD" id="cd00165">
    <property type="entry name" value="S4"/>
    <property type="match status" value="1"/>
</dbReference>
<dbReference type="PRINTS" id="PR01040">
    <property type="entry name" value="TRNASYNTHTYR"/>
</dbReference>
<evidence type="ECO:0000256" key="7">
    <source>
        <dbReference type="ARBA" id="ARBA00022917"/>
    </source>
</evidence>
<dbReference type="Gene3D" id="3.40.50.620">
    <property type="entry name" value="HUPs"/>
    <property type="match status" value="1"/>
</dbReference>
<dbReference type="InterPro" id="IPR002307">
    <property type="entry name" value="Tyr-tRNA-ligase"/>
</dbReference>
<dbReference type="SUPFAM" id="SSF55174">
    <property type="entry name" value="Alpha-L RNA-binding motif"/>
    <property type="match status" value="1"/>
</dbReference>
<dbReference type="GO" id="GO:0042803">
    <property type="term" value="F:protein homodimerization activity"/>
    <property type="evidence" value="ECO:0007669"/>
    <property type="project" value="UniProtKB-ARBA"/>
</dbReference>
<dbReference type="GO" id="GO:0006437">
    <property type="term" value="P:tyrosyl-tRNA aminoacylation"/>
    <property type="evidence" value="ECO:0007669"/>
    <property type="project" value="UniProtKB-UniRule"/>
</dbReference>
<comment type="subunit">
    <text evidence="11">Homodimer.</text>
</comment>
<reference evidence="14" key="1">
    <citation type="submission" date="2009-12" db="EMBL/GenBank/DDBJ databases">
        <authorList>
            <person name="Kielak A."/>
            <person name="van Veen J.A."/>
            <person name="Kowalchuk G.A."/>
        </authorList>
    </citation>
    <scope>NUCLEOTIDE SEQUENCE</scope>
</reference>
<dbReference type="InterPro" id="IPR024107">
    <property type="entry name" value="Tyr-tRNA-ligase_bac_1"/>
</dbReference>
<dbReference type="FunFam" id="3.40.50.620:FF:000008">
    <property type="entry name" value="Tyrosine--tRNA ligase"/>
    <property type="match status" value="1"/>
</dbReference>
<feature type="binding site" evidence="11">
    <location>
        <position position="173"/>
    </location>
    <ligand>
        <name>L-tyrosine</name>
        <dbReference type="ChEBI" id="CHEBI:58315"/>
    </ligand>
</feature>
<evidence type="ECO:0000256" key="8">
    <source>
        <dbReference type="ARBA" id="ARBA00023146"/>
    </source>
</evidence>
<feature type="binding site" evidence="11">
    <location>
        <position position="236"/>
    </location>
    <ligand>
        <name>ATP</name>
        <dbReference type="ChEBI" id="CHEBI:30616"/>
    </ligand>
</feature>
<feature type="binding site" evidence="11">
    <location>
        <position position="36"/>
    </location>
    <ligand>
        <name>L-tyrosine</name>
        <dbReference type="ChEBI" id="CHEBI:58315"/>
    </ligand>
</feature>
<reference evidence="14" key="2">
    <citation type="journal article" date="2010" name="Appl. Environ. Microbiol.">
        <title>Comparative analysis of acidobacterial genomic fragments from terrestrial and aquatic metagenomic libraries, with emphasis on acidobacteria subdivision 6.</title>
        <authorList>
            <person name="Kielak A.M."/>
            <person name="van Veen J.A."/>
            <person name="Kowalchuk G.A."/>
        </authorList>
    </citation>
    <scope>NUCLEOTIDE SEQUENCE</scope>
</reference>
<dbReference type="FunFam" id="1.10.240.10:FF:000001">
    <property type="entry name" value="Tyrosine--tRNA ligase"/>
    <property type="match status" value="1"/>
</dbReference>